<dbReference type="PANTHER" id="PTHR40845">
    <property type="match status" value="1"/>
</dbReference>
<sequence length="225" mass="24158">MRFSTVVVAAAAVASAAAVPVSDTKTPVDTVQWDGVPADREVPVDLSVEKAIEKRAGETVQWDGVPADREVPVDLSVEKAIEKRAIPVVVIAAGSAIGSAALGDLTTRAINAAVALIGDISNWTTAREGFTRTTTAEMWKKNPNYNHWKAAVCYNKGYSLKDRNNVSGFKDAKFKLGSLHTDYDCMYLGKGNAFYTHSDGGYINLSYTYARGACHFDGKTGDLTC</sequence>
<evidence type="ECO:0000259" key="2">
    <source>
        <dbReference type="Pfam" id="PF25411"/>
    </source>
</evidence>
<keyword evidence="1" id="KW-0732">Signal</keyword>
<gene>
    <name evidence="3" type="ORF">B0J12DRAFT_730516</name>
</gene>
<name>A0ABQ8G5U7_9PEZI</name>
<dbReference type="Proteomes" id="UP000774617">
    <property type="component" value="Unassembled WGS sequence"/>
</dbReference>
<dbReference type="PANTHER" id="PTHR40845:SF1">
    <property type="match status" value="1"/>
</dbReference>
<dbReference type="Pfam" id="PF25411">
    <property type="entry name" value="DUF7888"/>
    <property type="match status" value="1"/>
</dbReference>
<accession>A0ABQ8G5U7</accession>
<feature type="signal peptide" evidence="1">
    <location>
        <begin position="1"/>
        <end position="18"/>
    </location>
</feature>
<evidence type="ECO:0000313" key="4">
    <source>
        <dbReference type="Proteomes" id="UP000774617"/>
    </source>
</evidence>
<reference evidence="3 4" key="1">
    <citation type="journal article" date="2021" name="Nat. Commun.">
        <title>Genetic determinants of endophytism in the Arabidopsis root mycobiome.</title>
        <authorList>
            <person name="Mesny F."/>
            <person name="Miyauchi S."/>
            <person name="Thiergart T."/>
            <person name="Pickel B."/>
            <person name="Atanasova L."/>
            <person name="Karlsson M."/>
            <person name="Huettel B."/>
            <person name="Barry K.W."/>
            <person name="Haridas S."/>
            <person name="Chen C."/>
            <person name="Bauer D."/>
            <person name="Andreopoulos W."/>
            <person name="Pangilinan J."/>
            <person name="LaButti K."/>
            <person name="Riley R."/>
            <person name="Lipzen A."/>
            <person name="Clum A."/>
            <person name="Drula E."/>
            <person name="Henrissat B."/>
            <person name="Kohler A."/>
            <person name="Grigoriev I.V."/>
            <person name="Martin F.M."/>
            <person name="Hacquard S."/>
        </authorList>
    </citation>
    <scope>NUCLEOTIDE SEQUENCE [LARGE SCALE GENOMIC DNA]</scope>
    <source>
        <strain evidence="3 4">MPI-SDFR-AT-0080</strain>
    </source>
</reference>
<feature type="chain" id="PRO_5045868148" description="DUF7888 domain-containing protein" evidence="1">
    <location>
        <begin position="19"/>
        <end position="225"/>
    </location>
</feature>
<comment type="caution">
    <text evidence="3">The sequence shown here is derived from an EMBL/GenBank/DDBJ whole genome shotgun (WGS) entry which is preliminary data.</text>
</comment>
<feature type="domain" description="DUF7888" evidence="2">
    <location>
        <begin position="91"/>
        <end position="225"/>
    </location>
</feature>
<protein>
    <recommendedName>
        <fullName evidence="2">DUF7888 domain-containing protein</fullName>
    </recommendedName>
</protein>
<evidence type="ECO:0000313" key="3">
    <source>
        <dbReference type="EMBL" id="KAH7043241.1"/>
    </source>
</evidence>
<dbReference type="InterPro" id="IPR057210">
    <property type="entry name" value="DUF7888"/>
</dbReference>
<keyword evidence="4" id="KW-1185">Reference proteome</keyword>
<evidence type="ECO:0000256" key="1">
    <source>
        <dbReference type="SAM" id="SignalP"/>
    </source>
</evidence>
<proteinExistence type="predicted"/>
<organism evidence="3 4">
    <name type="scientific">Macrophomina phaseolina</name>
    <dbReference type="NCBI Taxonomy" id="35725"/>
    <lineage>
        <taxon>Eukaryota</taxon>
        <taxon>Fungi</taxon>
        <taxon>Dikarya</taxon>
        <taxon>Ascomycota</taxon>
        <taxon>Pezizomycotina</taxon>
        <taxon>Dothideomycetes</taxon>
        <taxon>Dothideomycetes incertae sedis</taxon>
        <taxon>Botryosphaeriales</taxon>
        <taxon>Botryosphaeriaceae</taxon>
        <taxon>Macrophomina</taxon>
    </lineage>
</organism>
<dbReference type="EMBL" id="JAGTJR010000023">
    <property type="protein sequence ID" value="KAH7043241.1"/>
    <property type="molecule type" value="Genomic_DNA"/>
</dbReference>